<dbReference type="SUPFAM" id="SSF49562">
    <property type="entry name" value="C2 domain (Calcium/lipid-binding domain, CaLB)"/>
    <property type="match status" value="1"/>
</dbReference>
<dbReference type="Gene3D" id="1.25.40.10">
    <property type="entry name" value="Tetratricopeptide repeat domain"/>
    <property type="match status" value="1"/>
</dbReference>
<dbReference type="KEGG" id="tpla:ElP_15310"/>
<keyword evidence="1" id="KW-1133">Transmembrane helix</keyword>
<dbReference type="InterPro" id="IPR045528">
    <property type="entry name" value="DO-GTPase2"/>
</dbReference>
<reference evidence="3 4" key="1">
    <citation type="submission" date="2019-02" db="EMBL/GenBank/DDBJ databases">
        <title>Deep-cultivation of Planctomycetes and their phenomic and genomic characterization uncovers novel biology.</title>
        <authorList>
            <person name="Wiegand S."/>
            <person name="Jogler M."/>
            <person name="Boedeker C."/>
            <person name="Pinto D."/>
            <person name="Vollmers J."/>
            <person name="Rivas-Marin E."/>
            <person name="Kohn T."/>
            <person name="Peeters S.H."/>
            <person name="Heuer A."/>
            <person name="Rast P."/>
            <person name="Oberbeckmann S."/>
            <person name="Bunk B."/>
            <person name="Jeske O."/>
            <person name="Meyerdierks A."/>
            <person name="Storesund J.E."/>
            <person name="Kallscheuer N."/>
            <person name="Luecker S."/>
            <person name="Lage O.M."/>
            <person name="Pohl T."/>
            <person name="Merkel B.J."/>
            <person name="Hornburger P."/>
            <person name="Mueller R.-W."/>
            <person name="Bruemmer F."/>
            <person name="Labrenz M."/>
            <person name="Spormann A.M."/>
            <person name="Op den Camp H."/>
            <person name="Overmann J."/>
            <person name="Amann R."/>
            <person name="Jetten M.S.M."/>
            <person name="Mascher T."/>
            <person name="Medema M.H."/>
            <person name="Devos D.P."/>
            <person name="Kaster A.-K."/>
            <person name="Ovreas L."/>
            <person name="Rohde M."/>
            <person name="Galperin M.Y."/>
            <person name="Jogler C."/>
        </authorList>
    </citation>
    <scope>NUCLEOTIDE SEQUENCE [LARGE SCALE GENOMIC DNA]</scope>
    <source>
        <strain evidence="3 4">ElP</strain>
    </source>
</reference>
<proteinExistence type="predicted"/>
<evidence type="ECO:0000259" key="2">
    <source>
        <dbReference type="PROSITE" id="PS50004"/>
    </source>
</evidence>
<name>A0A518GYH8_9BACT</name>
<dbReference type="Proteomes" id="UP000317835">
    <property type="component" value="Chromosome"/>
</dbReference>
<dbReference type="OrthoDB" id="222734at2"/>
<gene>
    <name evidence="3" type="ORF">ElP_15310</name>
</gene>
<keyword evidence="1" id="KW-0812">Transmembrane</keyword>
<sequence>MAERRSPDLDALERRLTGPKRIALFGHRAVGKTTLLAMFYREASAGQIPGIRLAAVGARGAEYLADKIARIEAGEPPAGTLTETDLELRLYRGPAKIDLIVKDYQGEHVSLGSDASILEFFADCDAVLLCLDSVGSGEPAERRRRQQEVEHLLERYIGASDDTMVGRPIALLLTKYDRVLAAGGPSPDRAEEVVESRFGMTRHALASHAPRSAVFAVSSYGVNAPSDGSPPEHLEPMGLEGPLLWLVEQVEATDRELLEWIWDLAPRDASRIARCVKAYARRYPNSSKLIEYRRRLRQLRRRGVARGLARGVAAIVALVAGLAVYDAAGFHLALAFERGGHPAPEVARRWDRFLAWHPTQPLFWPDESRKARGRRDEARVASARLRAEVGTAEPEQLRSELAELKEAAPEKLPDIREAESTLRRREAEARWQEIRAESLLPSKPPEDRLAMIQEFLREDPDTPFADQAIELAELIRKEIDDRLERRDREVVDAWLVDARLPDPDYLDLIERARTFLEARPDSPRAKEVRGLIDDWLDRLDRRDYERAVAFEEAAPRQGFEEQIRRYREYLRAHAEGGSYIEQAKAAIARIEGRRDDYLYRQAFDHWATHPRDLAEVARRLRDYLASNPEGRHARPAREFLGRWDEITKPGDYRVTLVRGAVDPGVSKTFSGGGPDLGVVLWVGGVKHGPTPVIPNSTEPVWNYTFPRPVRWTYGDDVVIQLVDHDYSDSTVATLRSGDDPLALRVLNGTVRPSRTRGLVTLEFESDFELPRLPRPRASEGGARTAAD</sequence>
<evidence type="ECO:0000313" key="4">
    <source>
        <dbReference type="Proteomes" id="UP000317835"/>
    </source>
</evidence>
<protein>
    <recommendedName>
        <fullName evidence="2">C2 domain-containing protein</fullName>
    </recommendedName>
</protein>
<organism evidence="3 4">
    <name type="scientific">Tautonia plasticadhaerens</name>
    <dbReference type="NCBI Taxonomy" id="2527974"/>
    <lineage>
        <taxon>Bacteria</taxon>
        <taxon>Pseudomonadati</taxon>
        <taxon>Planctomycetota</taxon>
        <taxon>Planctomycetia</taxon>
        <taxon>Isosphaerales</taxon>
        <taxon>Isosphaeraceae</taxon>
        <taxon>Tautonia</taxon>
    </lineage>
</organism>
<dbReference type="RefSeq" id="WP_145268002.1">
    <property type="nucleotide sequence ID" value="NZ_CP036426.1"/>
</dbReference>
<dbReference type="PROSITE" id="PS50004">
    <property type="entry name" value="C2"/>
    <property type="match status" value="1"/>
</dbReference>
<feature type="domain" description="C2" evidence="2">
    <location>
        <begin position="631"/>
        <end position="763"/>
    </location>
</feature>
<evidence type="ECO:0000256" key="1">
    <source>
        <dbReference type="SAM" id="Phobius"/>
    </source>
</evidence>
<dbReference type="SUPFAM" id="SSF52540">
    <property type="entry name" value="P-loop containing nucleoside triphosphate hydrolases"/>
    <property type="match status" value="1"/>
</dbReference>
<keyword evidence="1" id="KW-0472">Membrane</keyword>
<keyword evidence="4" id="KW-1185">Reference proteome</keyword>
<evidence type="ECO:0000313" key="3">
    <source>
        <dbReference type="EMBL" id="QDV33655.1"/>
    </source>
</evidence>
<dbReference type="CDD" id="cd00030">
    <property type="entry name" value="C2"/>
    <property type="match status" value="1"/>
</dbReference>
<feature type="transmembrane region" description="Helical" evidence="1">
    <location>
        <begin position="303"/>
        <end position="325"/>
    </location>
</feature>
<dbReference type="Gene3D" id="3.40.50.300">
    <property type="entry name" value="P-loop containing nucleotide triphosphate hydrolases"/>
    <property type="match status" value="1"/>
</dbReference>
<dbReference type="Gene3D" id="2.60.40.150">
    <property type="entry name" value="C2 domain"/>
    <property type="match status" value="1"/>
</dbReference>
<dbReference type="InterPro" id="IPR000008">
    <property type="entry name" value="C2_dom"/>
</dbReference>
<dbReference type="InterPro" id="IPR035892">
    <property type="entry name" value="C2_domain_sf"/>
</dbReference>
<dbReference type="InterPro" id="IPR027417">
    <property type="entry name" value="P-loop_NTPase"/>
</dbReference>
<dbReference type="InterPro" id="IPR011990">
    <property type="entry name" value="TPR-like_helical_dom_sf"/>
</dbReference>
<dbReference type="Pfam" id="PF19993">
    <property type="entry name" value="DO-GTPase2"/>
    <property type="match status" value="1"/>
</dbReference>
<dbReference type="AlphaFoldDB" id="A0A518GYH8"/>
<accession>A0A518GYH8</accession>
<dbReference type="EMBL" id="CP036426">
    <property type="protein sequence ID" value="QDV33655.1"/>
    <property type="molecule type" value="Genomic_DNA"/>
</dbReference>